<feature type="region of interest" description="Disordered" evidence="5">
    <location>
        <begin position="658"/>
        <end position="680"/>
    </location>
</feature>
<dbReference type="OrthoDB" id="1918363at2759"/>
<evidence type="ECO:0000256" key="5">
    <source>
        <dbReference type="SAM" id="MobiDB-lite"/>
    </source>
</evidence>
<name>A0A5N6KQ96_9ROSI</name>
<dbReference type="Pfam" id="PF04097">
    <property type="entry name" value="Nic96"/>
    <property type="match status" value="1"/>
</dbReference>
<keyword evidence="4" id="KW-0811">Translocation</keyword>
<keyword evidence="4" id="KW-0472">Membrane</keyword>
<evidence type="ECO:0000313" key="7">
    <source>
        <dbReference type="Proteomes" id="UP000327013"/>
    </source>
</evidence>
<dbReference type="InterPro" id="IPR007231">
    <property type="entry name" value="Nucleoporin_int_Nup93/Nic96"/>
</dbReference>
<dbReference type="Proteomes" id="UP000327013">
    <property type="component" value="Unassembled WGS sequence"/>
</dbReference>
<keyword evidence="4" id="KW-0653">Protein transport</keyword>
<evidence type="ECO:0000313" key="6">
    <source>
        <dbReference type="EMBL" id="KAB8338826.1"/>
    </source>
</evidence>
<dbReference type="GO" id="GO:0006606">
    <property type="term" value="P:protein import into nucleus"/>
    <property type="evidence" value="ECO:0007669"/>
    <property type="project" value="TreeGrafter"/>
</dbReference>
<proteinExistence type="inferred from homology"/>
<evidence type="ECO:0000256" key="1">
    <source>
        <dbReference type="ARBA" id="ARBA00004259"/>
    </source>
</evidence>
<dbReference type="AlphaFoldDB" id="A0A5N6KQ96"/>
<sequence length="846" mass="93731">MEQTKRDFDSFLDDHIQMNLDVQRRRVYEHFGLARPSEDLGASFAGAQSSTGPNASRGAFGRSSRRSKFGNSEKGGSGVTFGASGMNKSILGGSTLRGSTRTAQFADVADKSTSVGSTITAQDPFLRSKQDKYATKVRELNISRLQQVVYPVIEEFAKVEIDSGSDTSAQLVDAYKALKEIVQENPSVQRPSDPGAIRERQYIKSYLDETPSSGTSLQMRKQILNGSRKFLENNFYQSVEDMISRNPQQAQLGGVPSKVNKVRAYVKLRGDRKDLTTEQYELQIVNDDYCWALIYYLLRAGLVQEAAKYVSENERPLKNMDRHFTQYMRSYASDSDRRLPRDMQTRISAEYHQRTRIAPEKSIDPYRMACYKIIGRCDISRKTIEGVSAGIEDFLWLNFSLAREVNRVEEAATDVFGLEEARNVITEVGQRHFAPGNESGPGYATFFLMQILAGMFEQAIAWLYPHNYVAAVHFAIALDFYGLLRVSDFDVSASELLTYTTRQKPQICFCRMMGYYTQDFRISNAEAAADYLTLICINSDLPGQVGKAQAAVCHEALKELVLVTREFALLLGDMNSDGRRIQGAIEQRVDLLSLENQQEFLKSLTIQAASAADDSGRTTDAVLLYHLAEEYDNVVVIINRALSDALAVDIGQEPMRLQPLKPRDANAPPPDAASSNSSLSLTSVDDPAILARNMITLYNANAAYYARIRQPNRDACGLLLRIHDVKTLVATGQWALAIDTVKATSLLPLEAGGNISVIRSHAQQLHAMPSVVSRNVGNLLIWTITACGKHREVLRSSAFDVGGRGLIDSLAGMAKDMMVFAGLIRYKLSPGVFEALARAGQGVESA</sequence>
<dbReference type="GO" id="GO:0017056">
    <property type="term" value="F:structural constituent of nuclear pore"/>
    <property type="evidence" value="ECO:0007669"/>
    <property type="project" value="InterPro"/>
</dbReference>
<evidence type="ECO:0000256" key="4">
    <source>
        <dbReference type="RuleBase" id="RU364035"/>
    </source>
</evidence>
<keyword evidence="3 4" id="KW-0539">Nucleus</keyword>
<accession>A0A5N6KQ96</accession>
<organism evidence="6 7">
    <name type="scientific">Carpinus fangiana</name>
    <dbReference type="NCBI Taxonomy" id="176857"/>
    <lineage>
        <taxon>Eukaryota</taxon>
        <taxon>Viridiplantae</taxon>
        <taxon>Streptophyta</taxon>
        <taxon>Embryophyta</taxon>
        <taxon>Tracheophyta</taxon>
        <taxon>Spermatophyta</taxon>
        <taxon>Magnoliopsida</taxon>
        <taxon>eudicotyledons</taxon>
        <taxon>Gunneridae</taxon>
        <taxon>Pentapetalae</taxon>
        <taxon>rosids</taxon>
        <taxon>fabids</taxon>
        <taxon>Fagales</taxon>
        <taxon>Betulaceae</taxon>
        <taxon>Carpinus</taxon>
    </lineage>
</organism>
<keyword evidence="4" id="KW-0813">Transport</keyword>
<keyword evidence="4" id="KW-0906">Nuclear pore complex</keyword>
<comment type="subcellular location">
    <subcellularLocation>
        <location evidence="1">Nucleus envelope</location>
    </subcellularLocation>
    <subcellularLocation>
        <location evidence="4">Nucleus</location>
        <location evidence="4">Nuclear pore complex</location>
    </subcellularLocation>
</comment>
<keyword evidence="7" id="KW-1185">Reference proteome</keyword>
<comment type="caution">
    <text evidence="6">The sequence shown here is derived from an EMBL/GenBank/DDBJ whole genome shotgun (WGS) entry which is preliminary data.</text>
</comment>
<evidence type="ECO:0000256" key="3">
    <source>
        <dbReference type="ARBA" id="ARBA00023242"/>
    </source>
</evidence>
<dbReference type="PANTHER" id="PTHR11225:SF4">
    <property type="entry name" value="NUCLEAR PORE COMPLEX PROTEIN NUP93"/>
    <property type="match status" value="1"/>
</dbReference>
<dbReference type="PANTHER" id="PTHR11225">
    <property type="entry name" value="NUCLEAR PORE COMPLEX PROTEIN NUP93 NUCLEOPORIN NUP93 DEAD EYE PROTEIN"/>
    <property type="match status" value="1"/>
</dbReference>
<reference evidence="6 7" key="1">
    <citation type="submission" date="2019-06" db="EMBL/GenBank/DDBJ databases">
        <title>A chromosomal-level reference genome of Carpinus fangiana (Coryloideae, Betulaceae).</title>
        <authorList>
            <person name="Yang X."/>
            <person name="Wang Z."/>
            <person name="Zhang L."/>
            <person name="Hao G."/>
            <person name="Liu J."/>
            <person name="Yang Y."/>
        </authorList>
    </citation>
    <scope>NUCLEOTIDE SEQUENCE [LARGE SCALE GENOMIC DNA]</scope>
    <source>
        <strain evidence="6">Cfa_2016G</strain>
        <tissue evidence="6">Leaf</tissue>
    </source>
</reference>
<dbReference type="GO" id="GO:0016973">
    <property type="term" value="P:poly(A)+ mRNA export from nucleus"/>
    <property type="evidence" value="ECO:0007669"/>
    <property type="project" value="TreeGrafter"/>
</dbReference>
<dbReference type="EMBL" id="VIBQ01000010">
    <property type="protein sequence ID" value="KAB8338826.1"/>
    <property type="molecule type" value="Genomic_DNA"/>
</dbReference>
<dbReference type="GO" id="GO:0005643">
    <property type="term" value="C:nuclear pore"/>
    <property type="evidence" value="ECO:0007669"/>
    <property type="project" value="UniProtKB-SubCell"/>
</dbReference>
<protein>
    <recommendedName>
        <fullName evidence="4">Nuclear pore protein</fullName>
    </recommendedName>
</protein>
<gene>
    <name evidence="6" type="ORF">FH972_021770</name>
</gene>
<comment type="similarity">
    <text evidence="2 4">Belongs to the nucleoporin interacting component (NIC) family.</text>
</comment>
<feature type="region of interest" description="Disordered" evidence="5">
    <location>
        <begin position="42"/>
        <end position="81"/>
    </location>
</feature>
<keyword evidence="4" id="KW-0509">mRNA transport</keyword>
<evidence type="ECO:0000256" key="2">
    <source>
        <dbReference type="ARBA" id="ARBA00010186"/>
    </source>
</evidence>